<comment type="caution">
    <text evidence="1">The sequence shown here is derived from an EMBL/GenBank/DDBJ whole genome shotgun (WGS) entry which is preliminary data.</text>
</comment>
<evidence type="ECO:0000313" key="2">
    <source>
        <dbReference type="Proteomes" id="UP001064262"/>
    </source>
</evidence>
<dbReference type="Proteomes" id="UP001064262">
    <property type="component" value="Unassembled WGS sequence"/>
</dbReference>
<sequence length="173" mass="20542">MKMMYVFPIVLASYVLFQQPSEAKTLDSDNVVQERLISEAIKYRLKYESLSTNSSSFKNKRINDAFVESVYYNNHVEYQKSMIKLYKYLNAKDELELYLQKYNSQTRNDKCPNSDLIHKCNYTLYRTTEMAKAAKMIQDGYTYEYINETLFDKNYDVKSLKLLKKMIIEKGIN</sequence>
<reference evidence="1" key="1">
    <citation type="submission" date="2022-09" db="EMBL/GenBank/DDBJ databases">
        <title>Winslowiella arboricola sp. nov., isolated from bleeding cankers on broadleaf hosts.</title>
        <authorList>
            <person name="Brady C."/>
            <person name="Kaur S."/>
            <person name="Crampton B."/>
            <person name="Maddock D."/>
            <person name="Arnold D."/>
            <person name="Denman S."/>
        </authorList>
    </citation>
    <scope>NUCLEOTIDE SEQUENCE</scope>
    <source>
        <strain evidence="1">BAC 15a-03b</strain>
    </source>
</reference>
<protein>
    <submittedName>
        <fullName evidence="1">Uncharacterized protein</fullName>
    </submittedName>
</protein>
<accession>A0A9J6PGU0</accession>
<dbReference type="AlphaFoldDB" id="A0A9J6PGU0"/>
<keyword evidence="2" id="KW-1185">Reference proteome</keyword>
<dbReference type="RefSeq" id="WP_267142843.1">
    <property type="nucleotide sequence ID" value="NZ_JAODIL010000073.1"/>
</dbReference>
<gene>
    <name evidence="1" type="ORF">N5923_03560</name>
</gene>
<evidence type="ECO:0000313" key="1">
    <source>
        <dbReference type="EMBL" id="MCU5776578.1"/>
    </source>
</evidence>
<name>A0A9J6PGU0_9GAMM</name>
<organism evidence="1 2">
    <name type="scientific">Winslowiella arboricola</name>
    <dbReference type="NCBI Taxonomy" id="2978220"/>
    <lineage>
        <taxon>Bacteria</taxon>
        <taxon>Pseudomonadati</taxon>
        <taxon>Pseudomonadota</taxon>
        <taxon>Gammaproteobacteria</taxon>
        <taxon>Enterobacterales</taxon>
        <taxon>Erwiniaceae</taxon>
        <taxon>Winslowiella</taxon>
    </lineage>
</organism>
<dbReference type="EMBL" id="JAODIM010000035">
    <property type="protein sequence ID" value="MCU5776578.1"/>
    <property type="molecule type" value="Genomic_DNA"/>
</dbReference>
<proteinExistence type="predicted"/>